<dbReference type="PROSITE" id="PS50088">
    <property type="entry name" value="ANK_REPEAT"/>
    <property type="match status" value="2"/>
</dbReference>
<dbReference type="SUPFAM" id="SSF48403">
    <property type="entry name" value="Ankyrin repeat"/>
    <property type="match status" value="1"/>
</dbReference>
<proteinExistence type="predicted"/>
<evidence type="ECO:0000313" key="5">
    <source>
        <dbReference type="EMBL" id="CCE27140.1"/>
    </source>
</evidence>
<evidence type="ECO:0000259" key="4">
    <source>
        <dbReference type="Pfam" id="PF12937"/>
    </source>
</evidence>
<dbReference type="Gene3D" id="1.20.1280.50">
    <property type="match status" value="1"/>
</dbReference>
<evidence type="ECO:0000313" key="6">
    <source>
        <dbReference type="Proteomes" id="UP000016801"/>
    </source>
</evidence>
<dbReference type="CDD" id="cd09917">
    <property type="entry name" value="F-box_SF"/>
    <property type="match status" value="1"/>
</dbReference>
<reference evidence="5 6" key="1">
    <citation type="journal article" date="2013" name="PLoS Genet.">
        <title>Plant-symbiotic fungi as chemical engineers: Multi-genome analysis of the Clavicipitaceae reveals dynamics of alkaloid loci.</title>
        <authorList>
            <person name="Schardl C.L."/>
            <person name="Young C.A."/>
            <person name="Hesse U."/>
            <person name="Amyotte S.G."/>
            <person name="Andreeva K."/>
            <person name="Calie P.J."/>
            <person name="Fleetwood D.J."/>
            <person name="Haws D.C."/>
            <person name="Moore N."/>
            <person name="Oeser B."/>
            <person name="Panaccione D.G."/>
            <person name="Schweri K.K."/>
            <person name="Voisey C.R."/>
            <person name="Farman M.L."/>
            <person name="Jaromczyk J.W."/>
            <person name="Roe B.A."/>
            <person name="O'Sullivan D.M."/>
            <person name="Scott B."/>
            <person name="Tudzynski P."/>
            <person name="An Z."/>
            <person name="Arnaoudova E.G."/>
            <person name="Bullock C.T."/>
            <person name="Charlton N.D."/>
            <person name="Chen L."/>
            <person name="Cox M."/>
            <person name="Dinkins R.D."/>
            <person name="Florea S."/>
            <person name="Glenn A.E."/>
            <person name="Gordon A."/>
            <person name="Gueldener U."/>
            <person name="Harris D.R."/>
            <person name="Hollin W."/>
            <person name="Jaromczyk J."/>
            <person name="Johnson R.D."/>
            <person name="Khan A.K."/>
            <person name="Leistner E."/>
            <person name="Leuchtmann A."/>
            <person name="Li C."/>
            <person name="Liu J."/>
            <person name="Liu J."/>
            <person name="Liu M."/>
            <person name="Mace W."/>
            <person name="Machado C."/>
            <person name="Nagabhyru P."/>
            <person name="Pan J."/>
            <person name="Schmid J."/>
            <person name="Sugawara K."/>
            <person name="Steiner U."/>
            <person name="Takach J.E."/>
            <person name="Tanaka E."/>
            <person name="Webb J.S."/>
            <person name="Wilson E.V."/>
            <person name="Wiseman J.L."/>
            <person name="Yoshida R."/>
            <person name="Zeng Z."/>
        </authorList>
    </citation>
    <scope>NUCLEOTIDE SEQUENCE [LARGE SCALE GENOMIC DNA]</scope>
    <source>
        <strain evidence="5 6">20.1</strain>
    </source>
</reference>
<protein>
    <recommendedName>
        <fullName evidence="4">F-box domain-containing protein</fullName>
    </recommendedName>
</protein>
<feature type="repeat" description="ANK" evidence="3">
    <location>
        <begin position="264"/>
        <end position="296"/>
    </location>
</feature>
<dbReference type="InterPro" id="IPR051637">
    <property type="entry name" value="Ank_repeat_dom-contain_49"/>
</dbReference>
<dbReference type="VEuPathDB" id="FungiDB:CPUR_00612"/>
<dbReference type="PANTHER" id="PTHR24180:SF45">
    <property type="entry name" value="POLY [ADP-RIBOSE] POLYMERASE TANKYRASE"/>
    <property type="match status" value="1"/>
</dbReference>
<dbReference type="Gene3D" id="1.25.40.20">
    <property type="entry name" value="Ankyrin repeat-containing domain"/>
    <property type="match status" value="2"/>
</dbReference>
<organism evidence="5 6">
    <name type="scientific">Claviceps purpurea (strain 20.1)</name>
    <name type="common">Ergot fungus</name>
    <name type="synonym">Sphacelia segetum</name>
    <dbReference type="NCBI Taxonomy" id="1111077"/>
    <lineage>
        <taxon>Eukaryota</taxon>
        <taxon>Fungi</taxon>
        <taxon>Dikarya</taxon>
        <taxon>Ascomycota</taxon>
        <taxon>Pezizomycotina</taxon>
        <taxon>Sordariomycetes</taxon>
        <taxon>Hypocreomycetidae</taxon>
        <taxon>Hypocreales</taxon>
        <taxon>Clavicipitaceae</taxon>
        <taxon>Claviceps</taxon>
    </lineage>
</organism>
<feature type="domain" description="F-box" evidence="4">
    <location>
        <begin position="29"/>
        <end position="65"/>
    </location>
</feature>
<dbReference type="eggNOG" id="ENOG502RP98">
    <property type="taxonomic scope" value="Eukaryota"/>
</dbReference>
<comment type="caution">
    <text evidence="5">The sequence shown here is derived from an EMBL/GenBank/DDBJ whole genome shotgun (WGS) entry which is preliminary data.</text>
</comment>
<dbReference type="InterPro" id="IPR036047">
    <property type="entry name" value="F-box-like_dom_sf"/>
</dbReference>
<evidence type="ECO:0000256" key="2">
    <source>
        <dbReference type="ARBA" id="ARBA00023043"/>
    </source>
</evidence>
<dbReference type="PROSITE" id="PS50297">
    <property type="entry name" value="ANK_REP_REGION"/>
    <property type="match status" value="1"/>
</dbReference>
<dbReference type="PANTHER" id="PTHR24180">
    <property type="entry name" value="CYCLIN-DEPENDENT KINASE INHIBITOR 2C-RELATED"/>
    <property type="match status" value="1"/>
</dbReference>
<name>M1W1X4_CLAP2</name>
<keyword evidence="1" id="KW-0677">Repeat</keyword>
<dbReference type="HOGENOM" id="CLU_014359_0_0_1"/>
<dbReference type="SMART" id="SM00248">
    <property type="entry name" value="ANK"/>
    <property type="match status" value="3"/>
</dbReference>
<dbReference type="PhylomeDB" id="M1W1X4"/>
<keyword evidence="6" id="KW-1185">Reference proteome</keyword>
<dbReference type="OrthoDB" id="194358at2759"/>
<dbReference type="InterPro" id="IPR002110">
    <property type="entry name" value="Ankyrin_rpt"/>
</dbReference>
<dbReference type="InterPro" id="IPR036770">
    <property type="entry name" value="Ankyrin_rpt-contain_sf"/>
</dbReference>
<evidence type="ECO:0000256" key="3">
    <source>
        <dbReference type="PROSITE-ProRule" id="PRU00023"/>
    </source>
</evidence>
<evidence type="ECO:0000256" key="1">
    <source>
        <dbReference type="ARBA" id="ARBA00022737"/>
    </source>
</evidence>
<dbReference type="InterPro" id="IPR001810">
    <property type="entry name" value="F-box_dom"/>
</dbReference>
<dbReference type="AlphaFoldDB" id="M1W1X4"/>
<dbReference type="STRING" id="1111077.M1W1X4"/>
<accession>M1W1X4</accession>
<sequence length="647" mass="73725">MGSVARQAYFMAWKQELYDSKCLMTLLSPEIKSEIISYLSPEPLSRLSQSCRTWYQFAIPELYARDAREGGSYAIKWMAAHAVDEETTEVALKTLDISVRYGGQVNAIQLEFPQHHGFLINHERSTALHYAVVLGNLRVTKKLLDMGARHDIPCSGVGWVWRATQSPRLMQRLDQFKGILEVCFRFSFWMPIFLAFIRSDRQMGQLLLEHGAGREAMILRAYGGQMSRVSILHFAAADTTREIDQWQLFFDAFREHINEPCARLSDSPLHVALSTGCIQGMQLAVQTGADMERRNALLETPLTKGVQKLRFLDTSSGALQRHITCLRRFVELGGSVNPEGDSLLVSAVRYYRENPMVCPDVRVLIDFFLDHGADINEIDSTGSTVFNELIDTILSAEAFPSAIKVLEKLLSHLVDRGLDLTRPAPFLPSPLSTVMHNRDAQPAWLFKFLYRNGATIKLMEEDAFFLHWCQIPRLWGGTQYGRYDIRQHAAYISRSTAFRAYKIAFSFDTSHLYTLLNRMPLIAPLKSEMADLAFLSNQKWSWKKIISRKAMTNLIEPNEEENLLHRTVRIFQKVLDYSAADAIEDISELISRGLDITATNRTGYDPLELYLHLGCDKADGEELLVFLEREVERACDLQIRHQLGAEE</sequence>
<dbReference type="SUPFAM" id="SSF81383">
    <property type="entry name" value="F-box domain"/>
    <property type="match status" value="1"/>
</dbReference>
<gene>
    <name evidence="5" type="ORF">CPUR_00612</name>
</gene>
<feature type="repeat" description="ANK" evidence="3">
    <location>
        <begin position="123"/>
        <end position="155"/>
    </location>
</feature>
<dbReference type="Pfam" id="PF12937">
    <property type="entry name" value="F-box-like"/>
    <property type="match status" value="1"/>
</dbReference>
<dbReference type="Pfam" id="PF00023">
    <property type="entry name" value="Ank"/>
    <property type="match status" value="1"/>
</dbReference>
<dbReference type="EMBL" id="CAGA01000003">
    <property type="protein sequence ID" value="CCE27140.1"/>
    <property type="molecule type" value="Genomic_DNA"/>
</dbReference>
<dbReference type="Proteomes" id="UP000016801">
    <property type="component" value="Unassembled WGS sequence"/>
</dbReference>
<keyword evidence="2 3" id="KW-0040">ANK repeat</keyword>